<dbReference type="AlphaFoldDB" id="A0AA35RR48"/>
<dbReference type="CDD" id="cd21694">
    <property type="entry name" value="GINS_B_Psf2"/>
    <property type="match status" value="1"/>
</dbReference>
<evidence type="ECO:0000256" key="4">
    <source>
        <dbReference type="ARBA" id="ARBA00023242"/>
    </source>
</evidence>
<dbReference type="InterPro" id="IPR036224">
    <property type="entry name" value="GINS_bundle-like_dom_sf"/>
</dbReference>
<keyword evidence="3" id="KW-0235">DNA replication</keyword>
<comment type="similarity">
    <text evidence="2">Belongs to the GINS2/PSF2 family.</text>
</comment>
<dbReference type="FunFam" id="3.40.5.50:FF:000001">
    <property type="entry name" value="DNA replication complex GINS protein PSF2"/>
    <property type="match status" value="1"/>
</dbReference>
<accession>A0AA35RR48</accession>
<dbReference type="InterPro" id="IPR007257">
    <property type="entry name" value="GINS_Psf2"/>
</dbReference>
<keyword evidence="7" id="KW-1185">Reference proteome</keyword>
<reference evidence="6" key="1">
    <citation type="submission" date="2023-03" db="EMBL/GenBank/DDBJ databases">
        <authorList>
            <person name="Steffen K."/>
            <person name="Cardenas P."/>
        </authorList>
    </citation>
    <scope>NUCLEOTIDE SEQUENCE</scope>
</reference>
<comment type="subcellular location">
    <subcellularLocation>
        <location evidence="1">Nucleus</location>
    </subcellularLocation>
</comment>
<dbReference type="InterPro" id="IPR056784">
    <property type="entry name" value="PSF2_N"/>
</dbReference>
<evidence type="ECO:0000256" key="2">
    <source>
        <dbReference type="ARBA" id="ARBA00010565"/>
    </source>
</evidence>
<evidence type="ECO:0000313" key="6">
    <source>
        <dbReference type="EMBL" id="CAI8016185.1"/>
    </source>
</evidence>
<evidence type="ECO:0000256" key="1">
    <source>
        <dbReference type="ARBA" id="ARBA00004123"/>
    </source>
</evidence>
<dbReference type="Pfam" id="PF25005">
    <property type="entry name" value="PSF2_N"/>
    <property type="match status" value="1"/>
</dbReference>
<dbReference type="Proteomes" id="UP001174909">
    <property type="component" value="Unassembled WGS sequence"/>
</dbReference>
<dbReference type="PANTHER" id="PTHR12772:SF0">
    <property type="entry name" value="DNA REPLICATION COMPLEX GINS PROTEIN PSF2"/>
    <property type="match status" value="1"/>
</dbReference>
<gene>
    <name evidence="6" type="ORF">GBAR_LOCUS9949</name>
</gene>
<dbReference type="EMBL" id="CASHTH010001506">
    <property type="protein sequence ID" value="CAI8016185.1"/>
    <property type="molecule type" value="Genomic_DNA"/>
</dbReference>
<feature type="domain" description="DNA replication complex GINS protein PSF2 N-terminal" evidence="5">
    <location>
        <begin position="2"/>
        <end position="61"/>
    </location>
</feature>
<dbReference type="GO" id="GO:0000727">
    <property type="term" value="P:double-strand break repair via break-induced replication"/>
    <property type="evidence" value="ECO:0007669"/>
    <property type="project" value="TreeGrafter"/>
</dbReference>
<keyword evidence="4" id="KW-0539">Nucleus</keyword>
<dbReference type="GO" id="GO:0006260">
    <property type="term" value="P:DNA replication"/>
    <property type="evidence" value="ECO:0007669"/>
    <property type="project" value="UniProtKB-KW"/>
</dbReference>
<dbReference type="SUPFAM" id="SSF160059">
    <property type="entry name" value="PriA/YqbF domain"/>
    <property type="match status" value="1"/>
</dbReference>
<evidence type="ECO:0000313" key="7">
    <source>
        <dbReference type="Proteomes" id="UP001174909"/>
    </source>
</evidence>
<dbReference type="PANTHER" id="PTHR12772">
    <property type="entry name" value="DNA REPLICATION COMPLEX GINS PROTEIN PSF2"/>
    <property type="match status" value="1"/>
</dbReference>
<dbReference type="Gene3D" id="3.40.5.50">
    <property type="match status" value="1"/>
</dbReference>
<dbReference type="SUPFAM" id="SSF158573">
    <property type="entry name" value="GINS helical bundle-like"/>
    <property type="match status" value="1"/>
</dbReference>
<evidence type="ECO:0000259" key="5">
    <source>
        <dbReference type="Pfam" id="PF25005"/>
    </source>
</evidence>
<name>A0AA35RR48_GEOBA</name>
<dbReference type="GO" id="GO:0000811">
    <property type="term" value="C:GINS complex"/>
    <property type="evidence" value="ECO:0007669"/>
    <property type="project" value="TreeGrafter"/>
</dbReference>
<proteinExistence type="inferred from homology"/>
<sequence length="141" mass="16075">MEPAEVEFLAEKEQITIVPNFSENKLYLISGEFGPFNPSMQTRVPLWLAINLRQRQKCHIVPPDWLNVDYLTEKKSEEAAESFFTAMPSPNYMEVSSLVLNKSVGTAPSHGSLPPHSCAPLRPSERSDCSRRKFLQRLREI</sequence>
<protein>
    <submittedName>
        <fullName evidence="6">DNA replication complex GINS protein PSF2</fullName>
    </submittedName>
</protein>
<organism evidence="6 7">
    <name type="scientific">Geodia barretti</name>
    <name type="common">Barrett's horny sponge</name>
    <dbReference type="NCBI Taxonomy" id="519541"/>
    <lineage>
        <taxon>Eukaryota</taxon>
        <taxon>Metazoa</taxon>
        <taxon>Porifera</taxon>
        <taxon>Demospongiae</taxon>
        <taxon>Heteroscleromorpha</taxon>
        <taxon>Tetractinellida</taxon>
        <taxon>Astrophorina</taxon>
        <taxon>Geodiidae</taxon>
        <taxon>Geodia</taxon>
    </lineage>
</organism>
<evidence type="ECO:0000256" key="3">
    <source>
        <dbReference type="ARBA" id="ARBA00022705"/>
    </source>
</evidence>
<comment type="caution">
    <text evidence="6">The sequence shown here is derived from an EMBL/GenBank/DDBJ whole genome shotgun (WGS) entry which is preliminary data.</text>
</comment>